<keyword evidence="1" id="KW-1133">Transmembrane helix</keyword>
<protein>
    <submittedName>
        <fullName evidence="2">Uncharacterized protein</fullName>
    </submittedName>
</protein>
<gene>
    <name evidence="2" type="ORF">HD594_001881</name>
</gene>
<feature type="transmembrane region" description="Helical" evidence="1">
    <location>
        <begin position="29"/>
        <end position="59"/>
    </location>
</feature>
<evidence type="ECO:0000313" key="3">
    <source>
        <dbReference type="Proteomes" id="UP000537775"/>
    </source>
</evidence>
<dbReference type="EMBL" id="JACHML010000001">
    <property type="protein sequence ID" value="MBB6391568.1"/>
    <property type="molecule type" value="Genomic_DNA"/>
</dbReference>
<keyword evidence="1" id="KW-0812">Transmembrane</keyword>
<dbReference type="Proteomes" id="UP000537775">
    <property type="component" value="Unassembled WGS sequence"/>
</dbReference>
<proteinExistence type="predicted"/>
<feature type="transmembrane region" description="Helical" evidence="1">
    <location>
        <begin position="241"/>
        <end position="264"/>
    </location>
</feature>
<keyword evidence="1" id="KW-0472">Membrane</keyword>
<feature type="transmembrane region" description="Helical" evidence="1">
    <location>
        <begin position="71"/>
        <end position="89"/>
    </location>
</feature>
<keyword evidence="3" id="KW-1185">Reference proteome</keyword>
<reference evidence="2 3" key="1">
    <citation type="submission" date="2020-08" db="EMBL/GenBank/DDBJ databases">
        <title>Sequencing the genomes of 1000 actinobacteria strains.</title>
        <authorList>
            <person name="Klenk H.-P."/>
        </authorList>
    </citation>
    <scope>NUCLEOTIDE SEQUENCE [LARGE SCALE GENOMIC DNA]</scope>
    <source>
        <strain evidence="2 3">DSM 12511</strain>
    </source>
</reference>
<organism evidence="2 3">
    <name type="scientific">Microbacterium thalassium</name>
    <dbReference type="NCBI Taxonomy" id="362649"/>
    <lineage>
        <taxon>Bacteria</taxon>
        <taxon>Bacillati</taxon>
        <taxon>Actinomycetota</taxon>
        <taxon>Actinomycetes</taxon>
        <taxon>Micrococcales</taxon>
        <taxon>Microbacteriaceae</taxon>
        <taxon>Microbacterium</taxon>
    </lineage>
</organism>
<accession>A0A7X0FQ16</accession>
<sequence>MILAGLILLGVGGADLVRAFVPRRWLGYLVVGLVILAIGVSAAALLEAIVAVVVAAGWVWAVPTHRPVRAAFWPALALGVLCALAVMSIPPRASAGVIAEVWAFPTPGGELSFDAAVLAVGAVVFLFESANVVVRLALNSVGSGATSPSEAASAPDAETVDDDALAEEVAVEGTAPAAPQPLAHEPSLKGGRLIGPLERVLVFSLTLLGAYTLVAAFIAAKGIVRFPEISRDSDRGNSAEYFLIGSMVSWVTALSAAALVWWSLSIA</sequence>
<comment type="caution">
    <text evidence="2">The sequence shown here is derived from an EMBL/GenBank/DDBJ whole genome shotgun (WGS) entry which is preliminary data.</text>
</comment>
<evidence type="ECO:0000313" key="2">
    <source>
        <dbReference type="EMBL" id="MBB6391568.1"/>
    </source>
</evidence>
<name>A0A7X0FQ16_9MICO</name>
<evidence type="ECO:0000256" key="1">
    <source>
        <dbReference type="SAM" id="Phobius"/>
    </source>
</evidence>
<dbReference type="RefSeq" id="WP_184750726.1">
    <property type="nucleotide sequence ID" value="NZ_BAAAJR010000007.1"/>
</dbReference>
<feature type="transmembrane region" description="Helical" evidence="1">
    <location>
        <begin position="200"/>
        <end position="220"/>
    </location>
</feature>
<dbReference type="AlphaFoldDB" id="A0A7X0FQ16"/>